<evidence type="ECO:0000313" key="2">
    <source>
        <dbReference type="EMBL" id="MPC19648.1"/>
    </source>
</evidence>
<protein>
    <submittedName>
        <fullName evidence="2">Uncharacterized protein</fullName>
    </submittedName>
</protein>
<reference evidence="2 3" key="1">
    <citation type="submission" date="2019-05" db="EMBL/GenBank/DDBJ databases">
        <title>Another draft genome of Portunus trituberculatus and its Hox gene families provides insights of decapod evolution.</title>
        <authorList>
            <person name="Jeong J.-H."/>
            <person name="Song I."/>
            <person name="Kim S."/>
            <person name="Choi T."/>
            <person name="Kim D."/>
            <person name="Ryu S."/>
            <person name="Kim W."/>
        </authorList>
    </citation>
    <scope>NUCLEOTIDE SEQUENCE [LARGE SCALE GENOMIC DNA]</scope>
    <source>
        <tissue evidence="2">Muscle</tissue>
    </source>
</reference>
<dbReference type="Proteomes" id="UP000324222">
    <property type="component" value="Unassembled WGS sequence"/>
</dbReference>
<evidence type="ECO:0000256" key="1">
    <source>
        <dbReference type="SAM" id="MobiDB-lite"/>
    </source>
</evidence>
<accession>A0A5B7DED0</accession>
<organism evidence="2 3">
    <name type="scientific">Portunus trituberculatus</name>
    <name type="common">Swimming crab</name>
    <name type="synonym">Neptunus trituberculatus</name>
    <dbReference type="NCBI Taxonomy" id="210409"/>
    <lineage>
        <taxon>Eukaryota</taxon>
        <taxon>Metazoa</taxon>
        <taxon>Ecdysozoa</taxon>
        <taxon>Arthropoda</taxon>
        <taxon>Crustacea</taxon>
        <taxon>Multicrustacea</taxon>
        <taxon>Malacostraca</taxon>
        <taxon>Eumalacostraca</taxon>
        <taxon>Eucarida</taxon>
        <taxon>Decapoda</taxon>
        <taxon>Pleocyemata</taxon>
        <taxon>Brachyura</taxon>
        <taxon>Eubrachyura</taxon>
        <taxon>Portunoidea</taxon>
        <taxon>Portunidae</taxon>
        <taxon>Portuninae</taxon>
        <taxon>Portunus</taxon>
    </lineage>
</organism>
<feature type="compositionally biased region" description="Basic and acidic residues" evidence="1">
    <location>
        <begin position="10"/>
        <end position="20"/>
    </location>
</feature>
<name>A0A5B7DED0_PORTR</name>
<proteinExistence type="predicted"/>
<evidence type="ECO:0000313" key="3">
    <source>
        <dbReference type="Proteomes" id="UP000324222"/>
    </source>
</evidence>
<dbReference type="EMBL" id="VSRR010000789">
    <property type="protein sequence ID" value="MPC19648.1"/>
    <property type="molecule type" value="Genomic_DNA"/>
</dbReference>
<gene>
    <name evidence="2" type="ORF">E2C01_012571</name>
</gene>
<comment type="caution">
    <text evidence="2">The sequence shown here is derived from an EMBL/GenBank/DDBJ whole genome shotgun (WGS) entry which is preliminary data.</text>
</comment>
<keyword evidence="3" id="KW-1185">Reference proteome</keyword>
<dbReference type="AlphaFoldDB" id="A0A5B7DED0"/>
<feature type="region of interest" description="Disordered" evidence="1">
    <location>
        <begin position="1"/>
        <end position="23"/>
    </location>
</feature>
<sequence>MAKTGSRSWLEARPRLEPRPRPLPPTLVAAVNLFTGRGCKPWAGTLVSLRVKTLAAQERTEKEAETAETEGD</sequence>